<dbReference type="Proteomes" id="UP000005239">
    <property type="component" value="Unassembled WGS sequence"/>
</dbReference>
<dbReference type="InterPro" id="IPR042185">
    <property type="entry name" value="Serpin_sf_2"/>
</dbReference>
<comment type="similarity">
    <text evidence="1 2">Belongs to the serpin family.</text>
</comment>
<dbReference type="InterPro" id="IPR042178">
    <property type="entry name" value="Serpin_sf_1"/>
</dbReference>
<dbReference type="InterPro" id="IPR036186">
    <property type="entry name" value="Serpin_sf"/>
</dbReference>
<dbReference type="PROSITE" id="PS00284">
    <property type="entry name" value="SERPIN"/>
    <property type="match status" value="1"/>
</dbReference>
<dbReference type="SMART" id="SM00093">
    <property type="entry name" value="SERPIN"/>
    <property type="match status" value="1"/>
</dbReference>
<dbReference type="Pfam" id="PF00079">
    <property type="entry name" value="Serpin"/>
    <property type="match status" value="1"/>
</dbReference>
<proteinExistence type="inferred from homology"/>
<name>A0A2A6C804_PRIPA</name>
<dbReference type="InterPro" id="IPR023795">
    <property type="entry name" value="Serpin_CS"/>
</dbReference>
<dbReference type="PANTHER" id="PTHR11461:SF211">
    <property type="entry name" value="GH10112P-RELATED"/>
    <property type="match status" value="1"/>
</dbReference>
<evidence type="ECO:0000313" key="4">
    <source>
        <dbReference type="Proteomes" id="UP000005239"/>
    </source>
</evidence>
<evidence type="ECO:0000256" key="1">
    <source>
        <dbReference type="ARBA" id="ARBA00009500"/>
    </source>
</evidence>
<dbReference type="InterPro" id="IPR023796">
    <property type="entry name" value="Serpin_dom"/>
</dbReference>
<dbReference type="OrthoDB" id="9518664at2759"/>
<accession>A0A2A6C804</accession>
<evidence type="ECO:0000256" key="2">
    <source>
        <dbReference type="RuleBase" id="RU000411"/>
    </source>
</evidence>
<dbReference type="AlphaFoldDB" id="A0A2A6C804"/>
<dbReference type="SUPFAM" id="SSF56574">
    <property type="entry name" value="Serpins"/>
    <property type="match status" value="1"/>
</dbReference>
<accession>A0A8R1YLK5</accession>
<dbReference type="Gene3D" id="3.30.497.10">
    <property type="entry name" value="Antithrombin, subunit I, domain 2"/>
    <property type="match status" value="1"/>
</dbReference>
<dbReference type="GO" id="GO:0005615">
    <property type="term" value="C:extracellular space"/>
    <property type="evidence" value="ECO:0000318"/>
    <property type="project" value="GO_Central"/>
</dbReference>
<protein>
    <submittedName>
        <fullName evidence="3">SERPIN domain-containing protein</fullName>
    </submittedName>
</protein>
<reference evidence="3" key="2">
    <citation type="submission" date="2022-06" db="UniProtKB">
        <authorList>
            <consortium name="EnsemblMetazoa"/>
        </authorList>
    </citation>
    <scope>IDENTIFICATION</scope>
    <source>
        <strain evidence="3">PS312</strain>
    </source>
</reference>
<gene>
    <name evidence="3" type="primary">WBGene00273331</name>
</gene>
<dbReference type="GO" id="GO:0004867">
    <property type="term" value="F:serine-type endopeptidase inhibitor activity"/>
    <property type="evidence" value="ECO:0007669"/>
    <property type="project" value="InterPro"/>
</dbReference>
<organism evidence="3 4">
    <name type="scientific">Pristionchus pacificus</name>
    <name type="common">Parasitic nematode worm</name>
    <dbReference type="NCBI Taxonomy" id="54126"/>
    <lineage>
        <taxon>Eukaryota</taxon>
        <taxon>Metazoa</taxon>
        <taxon>Ecdysozoa</taxon>
        <taxon>Nematoda</taxon>
        <taxon>Chromadorea</taxon>
        <taxon>Rhabditida</taxon>
        <taxon>Rhabditina</taxon>
        <taxon>Diplogasteromorpha</taxon>
        <taxon>Diplogasteroidea</taxon>
        <taxon>Neodiplogasteridae</taxon>
        <taxon>Pristionchus</taxon>
    </lineage>
</organism>
<evidence type="ECO:0000313" key="3">
    <source>
        <dbReference type="EnsemblMetazoa" id="PPA34962.1"/>
    </source>
</evidence>
<dbReference type="PANTHER" id="PTHR11461">
    <property type="entry name" value="SERINE PROTEASE INHIBITOR, SERPIN"/>
    <property type="match status" value="1"/>
</dbReference>
<reference evidence="4" key="1">
    <citation type="journal article" date="2008" name="Nat. Genet.">
        <title>The Pristionchus pacificus genome provides a unique perspective on nematode lifestyle and parasitism.</title>
        <authorList>
            <person name="Dieterich C."/>
            <person name="Clifton S.W."/>
            <person name="Schuster L.N."/>
            <person name="Chinwalla A."/>
            <person name="Delehaunty K."/>
            <person name="Dinkelacker I."/>
            <person name="Fulton L."/>
            <person name="Fulton R."/>
            <person name="Godfrey J."/>
            <person name="Minx P."/>
            <person name="Mitreva M."/>
            <person name="Roeseler W."/>
            <person name="Tian H."/>
            <person name="Witte H."/>
            <person name="Yang S.P."/>
            <person name="Wilson R.K."/>
            <person name="Sommer R.J."/>
        </authorList>
    </citation>
    <scope>NUCLEOTIDE SEQUENCE [LARGE SCALE GENOMIC DNA]</scope>
    <source>
        <strain evidence="4">PS312</strain>
    </source>
</reference>
<dbReference type="InterPro" id="IPR000215">
    <property type="entry name" value="Serpin_fam"/>
</dbReference>
<sequence>MLNSYFAQLRMRMTFAFFVILLLILSAQANENQQAEASPVNTNYDNFYDIKDGDQILDDRIKQLEDEDQIAICKIDKTPSTLACPSSSSLSASLALSLLRHASSASKSFVLSPVSLGPALAILHDGARGMTQRELTDLLLPGCTIDDVTNHYSSLTQSLPSTGRDISFTIANQLFMNESFSFTKNYENHIKTRYNAKIEALNLMEKATSANRINEFVKNATNGKIENIINPKAISDEAAVIQINAISFRGEWETVFRPTFNQSRIFYGAMGEREITFMQQEHEYFAINKDNDFGTALLMPYKEKEYKFFALMPTGSDSSSFEQKRMEMTGEQLFNIFSKAERISTTLIFPKFKIESQLNGSNVLSKMGVSTMFTDKADFSKISDTPIWISNVEHKATVEVNEAGIEASAVTANLWERQCRSCSLELTFDRPFLYGITRNNDILFIGQFV</sequence>
<keyword evidence="4" id="KW-1185">Reference proteome</keyword>
<dbReference type="Gene3D" id="2.30.39.10">
    <property type="entry name" value="Alpha-1-antitrypsin, domain 1"/>
    <property type="match status" value="1"/>
</dbReference>
<dbReference type="EnsemblMetazoa" id="PPA34962.1">
    <property type="protein sequence ID" value="PPA34962.1"/>
    <property type="gene ID" value="WBGene00273331"/>
</dbReference>